<proteinExistence type="predicted"/>
<evidence type="ECO:0000313" key="1">
    <source>
        <dbReference type="EMBL" id="MBX57254.1"/>
    </source>
</evidence>
<protein>
    <submittedName>
        <fullName evidence="1">Uncharacterized protein</fullName>
    </submittedName>
</protein>
<name>A0A2P2PR87_RHIMU</name>
<reference evidence="1" key="1">
    <citation type="submission" date="2018-02" db="EMBL/GenBank/DDBJ databases">
        <title>Rhizophora mucronata_Transcriptome.</title>
        <authorList>
            <person name="Meera S.P."/>
            <person name="Sreeshan A."/>
            <person name="Augustine A."/>
        </authorList>
    </citation>
    <scope>NUCLEOTIDE SEQUENCE</scope>
    <source>
        <tissue evidence="1">Leaf</tissue>
    </source>
</reference>
<organism evidence="1">
    <name type="scientific">Rhizophora mucronata</name>
    <name type="common">Asiatic mangrove</name>
    <dbReference type="NCBI Taxonomy" id="61149"/>
    <lineage>
        <taxon>Eukaryota</taxon>
        <taxon>Viridiplantae</taxon>
        <taxon>Streptophyta</taxon>
        <taxon>Embryophyta</taxon>
        <taxon>Tracheophyta</taxon>
        <taxon>Spermatophyta</taxon>
        <taxon>Magnoliopsida</taxon>
        <taxon>eudicotyledons</taxon>
        <taxon>Gunneridae</taxon>
        <taxon>Pentapetalae</taxon>
        <taxon>rosids</taxon>
        <taxon>fabids</taxon>
        <taxon>Malpighiales</taxon>
        <taxon>Rhizophoraceae</taxon>
        <taxon>Rhizophora</taxon>
    </lineage>
</organism>
<accession>A0A2P2PR87</accession>
<dbReference type="EMBL" id="GGEC01076770">
    <property type="protein sequence ID" value="MBX57254.1"/>
    <property type="molecule type" value="Transcribed_RNA"/>
</dbReference>
<dbReference type="AlphaFoldDB" id="A0A2P2PR87"/>
<sequence>MFGKSLDKLILDCLVFSHQSPRAG</sequence>